<organism evidence="1 2">
    <name type="scientific">Stentor coeruleus</name>
    <dbReference type="NCBI Taxonomy" id="5963"/>
    <lineage>
        <taxon>Eukaryota</taxon>
        <taxon>Sar</taxon>
        <taxon>Alveolata</taxon>
        <taxon>Ciliophora</taxon>
        <taxon>Postciliodesmatophora</taxon>
        <taxon>Heterotrichea</taxon>
        <taxon>Heterotrichida</taxon>
        <taxon>Stentoridae</taxon>
        <taxon>Stentor</taxon>
    </lineage>
</organism>
<accession>A0A1R2CVR3</accession>
<keyword evidence="2" id="KW-1185">Reference proteome</keyword>
<dbReference type="Proteomes" id="UP000187209">
    <property type="component" value="Unassembled WGS sequence"/>
</dbReference>
<dbReference type="AlphaFoldDB" id="A0A1R2CVR3"/>
<evidence type="ECO:0000313" key="2">
    <source>
        <dbReference type="Proteomes" id="UP000187209"/>
    </source>
</evidence>
<dbReference type="OrthoDB" id="10376764at2759"/>
<sequence length="294" mass="33945">MQGDEILWKINQPEKITALLRAYKHLASIDETISIIIHPKKVDFFSESQDNSVALNCTFLSSFFNEFRGSQLKLFGIYSKNLLHATEVHKLSIVSLIARIRNEEYLDLIVEYNSGVVATYGCPFNDKIHEICLSGNFELQLLNCWIADNYVFWDEKMMRLFPGSHDFIAIKLTNQGIEVRNFDLEKNQAGFAGHPIRISRLKINAYEPEKELEITSIPFPRLRTFIESAKKCKFSVQMLPEHSPTASQTFWQCFDEKKNVYFTLILACDINGEHTEIKNENTEDPELAAFMRMA</sequence>
<proteinExistence type="predicted"/>
<dbReference type="EMBL" id="MPUH01000049">
    <property type="protein sequence ID" value="OMJ93098.1"/>
    <property type="molecule type" value="Genomic_DNA"/>
</dbReference>
<gene>
    <name evidence="1" type="ORF">SteCoe_4044</name>
</gene>
<protein>
    <submittedName>
        <fullName evidence="1">Uncharacterized protein</fullName>
    </submittedName>
</protein>
<name>A0A1R2CVR3_9CILI</name>
<evidence type="ECO:0000313" key="1">
    <source>
        <dbReference type="EMBL" id="OMJ93098.1"/>
    </source>
</evidence>
<reference evidence="1 2" key="1">
    <citation type="submission" date="2016-11" db="EMBL/GenBank/DDBJ databases">
        <title>The macronuclear genome of Stentor coeruleus: a giant cell with tiny introns.</title>
        <authorList>
            <person name="Slabodnick M."/>
            <person name="Ruby J.G."/>
            <person name="Reiff S.B."/>
            <person name="Swart E.C."/>
            <person name="Gosai S."/>
            <person name="Prabakaran S."/>
            <person name="Witkowska E."/>
            <person name="Larue G.E."/>
            <person name="Fisher S."/>
            <person name="Freeman R.M."/>
            <person name="Gunawardena J."/>
            <person name="Chu W."/>
            <person name="Stover N.A."/>
            <person name="Gregory B.D."/>
            <person name="Nowacki M."/>
            <person name="Derisi J."/>
            <person name="Roy S.W."/>
            <person name="Marshall W.F."/>
            <person name="Sood P."/>
        </authorList>
    </citation>
    <scope>NUCLEOTIDE SEQUENCE [LARGE SCALE GENOMIC DNA]</scope>
    <source>
        <strain evidence="1">WM001</strain>
    </source>
</reference>
<comment type="caution">
    <text evidence="1">The sequence shown here is derived from an EMBL/GenBank/DDBJ whole genome shotgun (WGS) entry which is preliminary data.</text>
</comment>